<dbReference type="InterPro" id="IPR000073">
    <property type="entry name" value="AB_hydrolase_1"/>
</dbReference>
<reference evidence="2 3" key="1">
    <citation type="submission" date="2022-06" db="EMBL/GenBank/DDBJ databases">
        <authorList>
            <person name="Jeon C.O."/>
        </authorList>
    </citation>
    <scope>NUCLEOTIDE SEQUENCE [LARGE SCALE GENOMIC DNA]</scope>
    <source>
        <strain evidence="2 3">KCTC 13943</strain>
    </source>
</reference>
<evidence type="ECO:0000313" key="3">
    <source>
        <dbReference type="Proteomes" id="UP001523262"/>
    </source>
</evidence>
<dbReference type="PANTHER" id="PTHR43798">
    <property type="entry name" value="MONOACYLGLYCEROL LIPASE"/>
    <property type="match status" value="1"/>
</dbReference>
<accession>A0ABT0W4V0</accession>
<proteinExistence type="predicted"/>
<feature type="domain" description="AB hydrolase-1" evidence="1">
    <location>
        <begin position="20"/>
        <end position="247"/>
    </location>
</feature>
<dbReference type="Proteomes" id="UP001523262">
    <property type="component" value="Unassembled WGS sequence"/>
</dbReference>
<evidence type="ECO:0000259" key="1">
    <source>
        <dbReference type="Pfam" id="PF00561"/>
    </source>
</evidence>
<dbReference type="PRINTS" id="PR00111">
    <property type="entry name" value="ABHYDROLASE"/>
</dbReference>
<dbReference type="Gene3D" id="3.40.50.1820">
    <property type="entry name" value="alpha/beta hydrolase"/>
    <property type="match status" value="1"/>
</dbReference>
<dbReference type="SUPFAM" id="SSF53474">
    <property type="entry name" value="alpha/beta-Hydrolases"/>
    <property type="match status" value="1"/>
</dbReference>
<dbReference type="EMBL" id="JAMQCR010000001">
    <property type="protein sequence ID" value="MCM2531125.1"/>
    <property type="molecule type" value="Genomic_DNA"/>
</dbReference>
<evidence type="ECO:0000313" key="2">
    <source>
        <dbReference type="EMBL" id="MCM2531125.1"/>
    </source>
</evidence>
<gene>
    <name evidence="2" type="ORF">NDK43_00065</name>
</gene>
<name>A0ABT0W4V0_9BACI</name>
<dbReference type="GO" id="GO:0016787">
    <property type="term" value="F:hydrolase activity"/>
    <property type="evidence" value="ECO:0007669"/>
    <property type="project" value="UniProtKB-KW"/>
</dbReference>
<keyword evidence="3" id="KW-1185">Reference proteome</keyword>
<protein>
    <submittedName>
        <fullName evidence="2">Alpha/beta hydrolase</fullName>
    </submittedName>
</protein>
<dbReference type="InterPro" id="IPR029058">
    <property type="entry name" value="AB_hydrolase_fold"/>
</dbReference>
<keyword evidence="2" id="KW-0378">Hydrolase</keyword>
<dbReference type="InterPro" id="IPR050266">
    <property type="entry name" value="AB_hydrolase_sf"/>
</dbReference>
<sequence length="273" mass="31067">MPFIEVKDLMIHYEMEGQGKPLVILHGMGNNSQSWKKQIEGFRKDFTVIAWDAPGYGKSSDPKEELKEFSQFADVLKGFIEYLNFESVTLLGHSMGSAIALDFCYRFSEMVDALIISDATRGAAGLTKDENKKKLENRLNNIDHLDPKEIARLRVKELLAPQPIPEVKMEAERIMSQVRSMGYRSVAYSLYNLNQMEILTSINVPTLIICGELDKVTPVSESQVFHDHIFNSKFVIIPRTGHLCYQEDPASFNSIVLEFIENLTKEKKDSILQ</sequence>
<comment type="caution">
    <text evidence="2">The sequence shown here is derived from an EMBL/GenBank/DDBJ whole genome shotgun (WGS) entry which is preliminary data.</text>
</comment>
<dbReference type="Pfam" id="PF00561">
    <property type="entry name" value="Abhydrolase_1"/>
    <property type="match status" value="1"/>
</dbReference>
<organism evidence="2 3">
    <name type="scientific">Neobacillus pocheonensis</name>
    <dbReference type="NCBI Taxonomy" id="363869"/>
    <lineage>
        <taxon>Bacteria</taxon>
        <taxon>Bacillati</taxon>
        <taxon>Bacillota</taxon>
        <taxon>Bacilli</taxon>
        <taxon>Bacillales</taxon>
        <taxon>Bacillaceae</taxon>
        <taxon>Neobacillus</taxon>
    </lineage>
</organism>